<sequence length="134" mass="14443">MLSRRNCAARECPQLAPDPSAPPPLPIVDAPSREVGATATFSCPEGTGLRGSRVITCQETGRWSDPPARCTKTQCQHPDVPFSVKVIGARKQTYRMGDMLQYSCDTGFLLDGSQVAVCQDSGFWTAPPPKCTTL</sequence>
<dbReference type="Proteomes" id="UP001235939">
    <property type="component" value="Chromosome 08"/>
</dbReference>
<feature type="domain" description="Sushi" evidence="8">
    <location>
        <begin position="73"/>
        <end position="133"/>
    </location>
</feature>
<comment type="caution">
    <text evidence="6">Lacks conserved residue(s) required for the propagation of feature annotation.</text>
</comment>
<keyword evidence="5" id="KW-0325">Glycoprotein</keyword>
<keyword evidence="2" id="KW-0732">Signal</keyword>
<evidence type="ECO:0000256" key="4">
    <source>
        <dbReference type="ARBA" id="ARBA00023157"/>
    </source>
</evidence>
<dbReference type="SMART" id="SM00032">
    <property type="entry name" value="CCP"/>
    <property type="match status" value="2"/>
</dbReference>
<proteinExistence type="predicted"/>
<dbReference type="PROSITE" id="PS50923">
    <property type="entry name" value="SUSHI"/>
    <property type="match status" value="2"/>
</dbReference>
<feature type="region of interest" description="Disordered" evidence="7">
    <location>
        <begin position="1"/>
        <end position="26"/>
    </location>
</feature>
<feature type="disulfide bond" evidence="6">
    <location>
        <begin position="43"/>
        <end position="70"/>
    </location>
</feature>
<dbReference type="SUPFAM" id="SSF57535">
    <property type="entry name" value="Complement control module/SCR domain"/>
    <property type="match status" value="2"/>
</dbReference>
<dbReference type="PANTHER" id="PTHR46393">
    <property type="entry name" value="SUSHI DOMAIN-CONTAINING PROTEIN"/>
    <property type="match status" value="1"/>
</dbReference>
<dbReference type="InterPro" id="IPR035976">
    <property type="entry name" value="Sushi/SCR/CCP_sf"/>
</dbReference>
<dbReference type="PANTHER" id="PTHR46393:SF7">
    <property type="entry name" value="COMPLEMENT C2"/>
    <property type="match status" value="1"/>
</dbReference>
<evidence type="ECO:0000256" key="7">
    <source>
        <dbReference type="SAM" id="MobiDB-lite"/>
    </source>
</evidence>
<protein>
    <recommendedName>
        <fullName evidence="8">Sushi domain-containing protein</fullName>
    </recommendedName>
</protein>
<gene>
    <name evidence="9" type="ORF">LAZ67_8000501</name>
</gene>
<dbReference type="InterPro" id="IPR000436">
    <property type="entry name" value="Sushi_SCR_CCP_dom"/>
</dbReference>
<name>A0ABY6KPY7_9ARAC</name>
<evidence type="ECO:0000256" key="2">
    <source>
        <dbReference type="ARBA" id="ARBA00022729"/>
    </source>
</evidence>
<dbReference type="Gene3D" id="2.10.70.10">
    <property type="entry name" value="Complement Module, domain 1"/>
    <property type="match status" value="2"/>
</dbReference>
<dbReference type="EMBL" id="CP092870">
    <property type="protein sequence ID" value="UYV70759.1"/>
    <property type="molecule type" value="Genomic_DNA"/>
</dbReference>
<keyword evidence="3" id="KW-0677">Repeat</keyword>
<evidence type="ECO:0000313" key="9">
    <source>
        <dbReference type="EMBL" id="UYV70759.1"/>
    </source>
</evidence>
<keyword evidence="4 6" id="KW-1015">Disulfide bond</keyword>
<evidence type="ECO:0000259" key="8">
    <source>
        <dbReference type="PROSITE" id="PS50923"/>
    </source>
</evidence>
<feature type="domain" description="Sushi" evidence="8">
    <location>
        <begin position="10"/>
        <end position="72"/>
    </location>
</feature>
<keyword evidence="10" id="KW-1185">Reference proteome</keyword>
<evidence type="ECO:0000256" key="1">
    <source>
        <dbReference type="ARBA" id="ARBA00022659"/>
    </source>
</evidence>
<accession>A0ABY6KPY7</accession>
<evidence type="ECO:0000256" key="6">
    <source>
        <dbReference type="PROSITE-ProRule" id="PRU00302"/>
    </source>
</evidence>
<evidence type="ECO:0000313" key="10">
    <source>
        <dbReference type="Proteomes" id="UP001235939"/>
    </source>
</evidence>
<keyword evidence="1 6" id="KW-0768">Sushi</keyword>
<evidence type="ECO:0000256" key="5">
    <source>
        <dbReference type="ARBA" id="ARBA00023180"/>
    </source>
</evidence>
<organism evidence="9 10">
    <name type="scientific">Cordylochernes scorpioides</name>
    <dbReference type="NCBI Taxonomy" id="51811"/>
    <lineage>
        <taxon>Eukaryota</taxon>
        <taxon>Metazoa</taxon>
        <taxon>Ecdysozoa</taxon>
        <taxon>Arthropoda</taxon>
        <taxon>Chelicerata</taxon>
        <taxon>Arachnida</taxon>
        <taxon>Pseudoscorpiones</taxon>
        <taxon>Cheliferoidea</taxon>
        <taxon>Chernetidae</taxon>
        <taxon>Cordylochernes</taxon>
    </lineage>
</organism>
<reference evidence="9 10" key="1">
    <citation type="submission" date="2022-01" db="EMBL/GenBank/DDBJ databases">
        <title>A chromosomal length assembly of Cordylochernes scorpioides.</title>
        <authorList>
            <person name="Zeh D."/>
            <person name="Zeh J."/>
        </authorList>
    </citation>
    <scope>NUCLEOTIDE SEQUENCE [LARGE SCALE GENOMIC DNA]</scope>
    <source>
        <strain evidence="9">IN4F17</strain>
        <tissue evidence="9">Whole Body</tissue>
    </source>
</reference>
<feature type="disulfide bond" evidence="6">
    <location>
        <begin position="104"/>
        <end position="131"/>
    </location>
</feature>
<dbReference type="Pfam" id="PF00084">
    <property type="entry name" value="Sushi"/>
    <property type="match status" value="2"/>
</dbReference>
<dbReference type="CDD" id="cd00033">
    <property type="entry name" value="CCP"/>
    <property type="match status" value="2"/>
</dbReference>
<feature type="disulfide bond" evidence="6">
    <location>
        <begin position="75"/>
        <end position="118"/>
    </location>
</feature>
<evidence type="ECO:0000256" key="3">
    <source>
        <dbReference type="ARBA" id="ARBA00022737"/>
    </source>
</evidence>